<protein>
    <submittedName>
        <fullName evidence="2">Uncharacterized protein</fullName>
    </submittedName>
</protein>
<feature type="compositionally biased region" description="Basic and acidic residues" evidence="1">
    <location>
        <begin position="149"/>
        <end position="170"/>
    </location>
</feature>
<feature type="compositionally biased region" description="Basic residues" evidence="1">
    <location>
        <begin position="101"/>
        <end position="110"/>
    </location>
</feature>
<feature type="region of interest" description="Disordered" evidence="1">
    <location>
        <begin position="81"/>
        <end position="388"/>
    </location>
</feature>
<evidence type="ECO:0000313" key="3">
    <source>
        <dbReference type="Proteomes" id="UP000029072"/>
    </source>
</evidence>
<feature type="compositionally biased region" description="Basic residues" evidence="1">
    <location>
        <begin position="171"/>
        <end position="183"/>
    </location>
</feature>
<feature type="compositionally biased region" description="Basic and acidic residues" evidence="1">
    <location>
        <begin position="340"/>
        <end position="351"/>
    </location>
</feature>
<dbReference type="EMBL" id="JGYS01000001">
    <property type="protein sequence ID" value="KFI56757.1"/>
    <property type="molecule type" value="Genomic_DNA"/>
</dbReference>
<dbReference type="AlphaFoldDB" id="A0A087ADA7"/>
<feature type="compositionally biased region" description="Basic and acidic residues" evidence="1">
    <location>
        <begin position="248"/>
        <end position="259"/>
    </location>
</feature>
<feature type="compositionally biased region" description="Basic and acidic residues" evidence="1">
    <location>
        <begin position="51"/>
        <end position="63"/>
    </location>
</feature>
<proteinExistence type="predicted"/>
<evidence type="ECO:0000313" key="2">
    <source>
        <dbReference type="EMBL" id="KFI56757.1"/>
    </source>
</evidence>
<feature type="compositionally biased region" description="Basic residues" evidence="1">
    <location>
        <begin position="1"/>
        <end position="17"/>
    </location>
</feature>
<feature type="compositionally biased region" description="Low complexity" evidence="1">
    <location>
        <begin position="371"/>
        <end position="388"/>
    </location>
</feature>
<feature type="compositionally biased region" description="Basic and acidic residues" evidence="1">
    <location>
        <begin position="81"/>
        <end position="100"/>
    </location>
</feature>
<feature type="compositionally biased region" description="Basic residues" evidence="1">
    <location>
        <begin position="305"/>
        <end position="314"/>
    </location>
</feature>
<feature type="compositionally biased region" description="Basic and acidic residues" evidence="1">
    <location>
        <begin position="225"/>
        <end position="237"/>
    </location>
</feature>
<reference evidence="2 3" key="1">
    <citation type="submission" date="2014-03" db="EMBL/GenBank/DDBJ databases">
        <title>Genomics of Bifidobacteria.</title>
        <authorList>
            <person name="Ventura M."/>
            <person name="Milani C."/>
            <person name="Lugli G.A."/>
        </authorList>
    </citation>
    <scope>NUCLEOTIDE SEQUENCE [LARGE SCALE GENOMIC DNA]</scope>
    <source>
        <strain evidence="2 3">DSM 23973</strain>
    </source>
</reference>
<sequence length="388" mass="44212">PVRGRHGPVRQMRRARPAVRPVGRAALAPPRPRVRQAPVGVRAPARHVPRARGDGRDGAVGAQEERVHARLRAAGRVVERARAQKRRVGADAHRLEERGPRVQKGRRRPAGRTGGGPVRPSAFHRRGRDQLPQGPQVHDRGRRPRPRQGRMDARGARGEGVRPVLRDAHRGAARLHPGRHRRRGPVDRRVRVPLVPAGRTHPRRVPHRVLGDRRARQGTNRRMARGPEERRRQKGREGPGQGRQMGAAEERGRPDRRPEGPTGMHRQHQRDPLGGVQAQGTPAHDPQTDRRQSRPPAAPMGRGRVPVRHPRIRPARREDRQAPLRHPHDHPQRTVQRQARGREQQDQDHHQNRLRLPQPRQPHRPRHAQMRRTQPTTPRTPITSRPNQ</sequence>
<evidence type="ECO:0000256" key="1">
    <source>
        <dbReference type="SAM" id="MobiDB-lite"/>
    </source>
</evidence>
<accession>A0A087ADA7</accession>
<feature type="non-terminal residue" evidence="2">
    <location>
        <position position="1"/>
    </location>
</feature>
<name>A0A087ADA7_9BIFI</name>
<gene>
    <name evidence="2" type="ORF">BCAL_0364</name>
</gene>
<feature type="compositionally biased region" description="Low complexity" evidence="1">
    <location>
        <begin position="18"/>
        <end position="28"/>
    </location>
</feature>
<dbReference type="Proteomes" id="UP000029072">
    <property type="component" value="Unassembled WGS sequence"/>
</dbReference>
<comment type="caution">
    <text evidence="2">The sequence shown here is derived from an EMBL/GenBank/DDBJ whole genome shotgun (WGS) entry which is preliminary data.</text>
</comment>
<feature type="compositionally biased region" description="Basic residues" evidence="1">
    <location>
        <begin position="361"/>
        <end position="370"/>
    </location>
</feature>
<feature type="region of interest" description="Disordered" evidence="1">
    <location>
        <begin position="1"/>
        <end position="63"/>
    </location>
</feature>
<organism evidence="2 3">
    <name type="scientific">Bifidobacterium callitrichos DSM 23973</name>
    <dbReference type="NCBI Taxonomy" id="1437609"/>
    <lineage>
        <taxon>Bacteria</taxon>
        <taxon>Bacillati</taxon>
        <taxon>Actinomycetota</taxon>
        <taxon>Actinomycetes</taxon>
        <taxon>Bifidobacteriales</taxon>
        <taxon>Bifidobacteriaceae</taxon>
        <taxon>Bifidobacterium</taxon>
    </lineage>
</organism>